<name>A0A2T5I1U7_9PROT</name>
<gene>
    <name evidence="1" type="ORF">C8R26_106130</name>
</gene>
<proteinExistence type="predicted"/>
<accession>A0A2T5I1U7</accession>
<evidence type="ECO:0000313" key="2">
    <source>
        <dbReference type="Proteomes" id="UP000244128"/>
    </source>
</evidence>
<dbReference type="RefSeq" id="WP_107802815.1">
    <property type="nucleotide sequence ID" value="NZ_QAOI01000006.1"/>
</dbReference>
<organism evidence="1 2">
    <name type="scientific">Nitrosomonas oligotropha</name>
    <dbReference type="NCBI Taxonomy" id="42354"/>
    <lineage>
        <taxon>Bacteria</taxon>
        <taxon>Pseudomonadati</taxon>
        <taxon>Pseudomonadota</taxon>
        <taxon>Betaproteobacteria</taxon>
        <taxon>Nitrosomonadales</taxon>
        <taxon>Nitrosomonadaceae</taxon>
        <taxon>Nitrosomonas</taxon>
    </lineage>
</organism>
<sequence>MFKPSREQARQLFFDTWRKYRQREILSGIEAIALEVILLHPEYHDILSDPERYLDKDYLPEMGDTNPFLHMSMHVAIKEQLSINQPVGICERFARLQKNCGSEHVAAHQTMECLAEMIWQAQRTQSTPDASIYFDCLDKQLGSVN</sequence>
<dbReference type="Pfam" id="PF08897">
    <property type="entry name" value="DUF1841"/>
    <property type="match status" value="1"/>
</dbReference>
<dbReference type="Proteomes" id="UP000244128">
    <property type="component" value="Unassembled WGS sequence"/>
</dbReference>
<protein>
    <submittedName>
        <fullName evidence="1">Uncharacterized protein DUF1841</fullName>
    </submittedName>
</protein>
<dbReference type="EMBL" id="QAOI01000006">
    <property type="protein sequence ID" value="PTQ77783.1"/>
    <property type="molecule type" value="Genomic_DNA"/>
</dbReference>
<dbReference type="InterPro" id="IPR014993">
    <property type="entry name" value="DUF1841"/>
</dbReference>
<comment type="caution">
    <text evidence="1">The sequence shown here is derived from an EMBL/GenBank/DDBJ whole genome shotgun (WGS) entry which is preliminary data.</text>
</comment>
<reference evidence="1 2" key="1">
    <citation type="submission" date="2018-04" db="EMBL/GenBank/DDBJ databases">
        <title>Active sludge and wastewater microbial communities from Klosterneuburg, Austria.</title>
        <authorList>
            <person name="Wagner M."/>
        </authorList>
    </citation>
    <scope>NUCLEOTIDE SEQUENCE [LARGE SCALE GENOMIC DNA]</scope>
    <source>
        <strain evidence="1 2">Nm49</strain>
    </source>
</reference>
<dbReference type="AlphaFoldDB" id="A0A2T5I1U7"/>
<evidence type="ECO:0000313" key="1">
    <source>
        <dbReference type="EMBL" id="PTQ77783.1"/>
    </source>
</evidence>